<reference evidence="3" key="1">
    <citation type="submission" date="2015-03" db="EMBL/GenBank/DDBJ databases">
        <authorList>
            <consortium name="Pathogen Informatics"/>
        </authorList>
    </citation>
    <scope>NUCLEOTIDE SEQUENCE [LARGE SCALE GENOMIC DNA]</scope>
    <source>
        <strain evidence="3">N09902308</strain>
    </source>
</reference>
<accession>A0A916LEH9</accession>
<proteinExistence type="predicted"/>
<protein>
    <submittedName>
        <fullName evidence="2">Uncharacterized protein</fullName>
    </submittedName>
</protein>
<evidence type="ECO:0000313" key="3">
    <source>
        <dbReference type="Proteomes" id="UP000039021"/>
    </source>
</evidence>
<comment type="caution">
    <text evidence="2">The sequence shown here is derived from an EMBL/GenBank/DDBJ whole genome shotgun (WGS) entry which is preliminary data.</text>
</comment>
<gene>
    <name evidence="2" type="ORF">ERS007739_04002</name>
</gene>
<feature type="chain" id="PRO_5038929620" evidence="1">
    <location>
        <begin position="17"/>
        <end position="47"/>
    </location>
</feature>
<name>A0A916LEH9_MYCTX</name>
<feature type="signal peptide" evidence="1">
    <location>
        <begin position="1"/>
        <end position="16"/>
    </location>
</feature>
<evidence type="ECO:0000313" key="2">
    <source>
        <dbReference type="EMBL" id="COZ66434.1"/>
    </source>
</evidence>
<dbReference type="AlphaFoldDB" id="A0A916LEH9"/>
<dbReference type="EMBL" id="CSBK01002276">
    <property type="protein sequence ID" value="COZ66434.1"/>
    <property type="molecule type" value="Genomic_DNA"/>
</dbReference>
<dbReference type="Proteomes" id="UP000039021">
    <property type="component" value="Unassembled WGS sequence"/>
</dbReference>
<evidence type="ECO:0000256" key="1">
    <source>
        <dbReference type="SAM" id="SignalP"/>
    </source>
</evidence>
<organism evidence="2 3">
    <name type="scientific">Mycobacterium tuberculosis</name>
    <dbReference type="NCBI Taxonomy" id="1773"/>
    <lineage>
        <taxon>Bacteria</taxon>
        <taxon>Bacillati</taxon>
        <taxon>Actinomycetota</taxon>
        <taxon>Actinomycetes</taxon>
        <taxon>Mycobacteriales</taxon>
        <taxon>Mycobacteriaceae</taxon>
        <taxon>Mycobacterium</taxon>
        <taxon>Mycobacterium tuberculosis complex</taxon>
    </lineage>
</organism>
<sequence length="47" mass="4843">MAITLPACIAFAIWTAAVPTPPAAPSTSTVSPGRSAARRARAKYMVL</sequence>
<keyword evidence="1" id="KW-0732">Signal</keyword>